<dbReference type="AlphaFoldDB" id="A0A5J5A0Y7"/>
<keyword evidence="1" id="KW-0812">Transmembrane</keyword>
<keyword evidence="1" id="KW-0472">Membrane</keyword>
<name>A0A5J5A0Y7_9ASTE</name>
<dbReference type="EMBL" id="CM018047">
    <property type="protein sequence ID" value="KAA8524755.1"/>
    <property type="molecule type" value="Genomic_DNA"/>
</dbReference>
<gene>
    <name evidence="2" type="ORF">F0562_011178</name>
</gene>
<sequence length="150" mass="16192">MYISRHILFDEMQTHPSVRTEQPKPYESPFPFPHTIPSSPSPQIGTHAPVPRSPIGLSSQLSPSLVSSGTAVAAAAAPPVRLLVPQLLLAALTSGSSLLYLKLFQQFCVMKRMANGWSFPSLALVADIIGGIASFVLHQIWWGLHAKGLL</sequence>
<evidence type="ECO:0000313" key="2">
    <source>
        <dbReference type="EMBL" id="KAA8524755.1"/>
    </source>
</evidence>
<evidence type="ECO:0000313" key="3">
    <source>
        <dbReference type="Proteomes" id="UP000325577"/>
    </source>
</evidence>
<accession>A0A5J5A0Y7</accession>
<evidence type="ECO:0000256" key="1">
    <source>
        <dbReference type="SAM" id="Phobius"/>
    </source>
</evidence>
<proteinExistence type="predicted"/>
<reference evidence="2 3" key="1">
    <citation type="submission" date="2019-09" db="EMBL/GenBank/DDBJ databases">
        <title>A chromosome-level genome assembly of the Chinese tupelo Nyssa sinensis.</title>
        <authorList>
            <person name="Yang X."/>
            <person name="Kang M."/>
            <person name="Yang Y."/>
            <person name="Xiong H."/>
            <person name="Wang M."/>
            <person name="Zhang Z."/>
            <person name="Wang Z."/>
            <person name="Wu H."/>
            <person name="Ma T."/>
            <person name="Liu J."/>
            <person name="Xi Z."/>
        </authorList>
    </citation>
    <scope>NUCLEOTIDE SEQUENCE [LARGE SCALE GENOMIC DNA]</scope>
    <source>
        <strain evidence="2">J267</strain>
        <tissue evidence="2">Leaf</tissue>
    </source>
</reference>
<feature type="transmembrane region" description="Helical" evidence="1">
    <location>
        <begin position="122"/>
        <end position="144"/>
    </location>
</feature>
<dbReference type="Proteomes" id="UP000325577">
    <property type="component" value="Linkage Group LG4"/>
</dbReference>
<feature type="transmembrane region" description="Helical" evidence="1">
    <location>
        <begin position="82"/>
        <end position="101"/>
    </location>
</feature>
<keyword evidence="1" id="KW-1133">Transmembrane helix</keyword>
<protein>
    <submittedName>
        <fullName evidence="2">Uncharacterized protein</fullName>
    </submittedName>
</protein>
<organism evidence="2 3">
    <name type="scientific">Nyssa sinensis</name>
    <dbReference type="NCBI Taxonomy" id="561372"/>
    <lineage>
        <taxon>Eukaryota</taxon>
        <taxon>Viridiplantae</taxon>
        <taxon>Streptophyta</taxon>
        <taxon>Embryophyta</taxon>
        <taxon>Tracheophyta</taxon>
        <taxon>Spermatophyta</taxon>
        <taxon>Magnoliopsida</taxon>
        <taxon>eudicotyledons</taxon>
        <taxon>Gunneridae</taxon>
        <taxon>Pentapetalae</taxon>
        <taxon>asterids</taxon>
        <taxon>Cornales</taxon>
        <taxon>Nyssaceae</taxon>
        <taxon>Nyssa</taxon>
    </lineage>
</organism>
<keyword evidence="3" id="KW-1185">Reference proteome</keyword>